<dbReference type="Proteomes" id="UP000318626">
    <property type="component" value="Chromosome"/>
</dbReference>
<gene>
    <name evidence="2" type="ORF">Pan97_38750</name>
</gene>
<keyword evidence="3" id="KW-1185">Reference proteome</keyword>
<sequence>MSDLLQEEFQSAGITDTVPSVRPTNNDGPETRSQKSGWILGPWMDLLLIANVFWPMLVLIQYFDDVSSRQAIQFWQIYFITTPHRWSTLGLVLLDRNPYRARPRFFLGFAIAVVLICVGIRIGTGELTCLLAIDYAWNAWHFASQHHGIYRIYGRLAQARTFLPGWLEKIMLRAFMLYCIVRVAQVAIRPGTLSDFLVVLDWVVLILPCVVLFDCLWNWNRHSMGRLVYLVSVVGLFSGMLWAIHSGFPAIVLALTTASAWFHASEYLAVVGWRMHKQSGDGEIDARDRIFQWIASRWVFSLLIFVVVLGSCSWLFEHQFVETWLLLNVIVAFLHYGYDGSLWKKRKVNIPVESAGAC</sequence>
<evidence type="ECO:0000256" key="1">
    <source>
        <dbReference type="SAM" id="Phobius"/>
    </source>
</evidence>
<proteinExistence type="predicted"/>
<protein>
    <submittedName>
        <fullName evidence="2">Uncharacterized protein</fullName>
    </submittedName>
</protein>
<name>A0A518CC67_9BACT</name>
<reference evidence="3" key="1">
    <citation type="submission" date="2019-02" db="EMBL/GenBank/DDBJ databases">
        <title>Deep-cultivation of Planctomycetes and their phenomic and genomic characterization uncovers novel biology.</title>
        <authorList>
            <person name="Wiegand S."/>
            <person name="Jogler M."/>
            <person name="Boedeker C."/>
            <person name="Pinto D."/>
            <person name="Vollmers J."/>
            <person name="Rivas-Marin E."/>
            <person name="Kohn T."/>
            <person name="Peeters S.H."/>
            <person name="Heuer A."/>
            <person name="Rast P."/>
            <person name="Oberbeckmann S."/>
            <person name="Bunk B."/>
            <person name="Jeske O."/>
            <person name="Meyerdierks A."/>
            <person name="Storesund J.E."/>
            <person name="Kallscheuer N."/>
            <person name="Luecker S."/>
            <person name="Lage O.M."/>
            <person name="Pohl T."/>
            <person name="Merkel B.J."/>
            <person name="Hornburger P."/>
            <person name="Mueller R.-W."/>
            <person name="Bruemmer F."/>
            <person name="Labrenz M."/>
            <person name="Spormann A.M."/>
            <person name="Op den Camp H."/>
            <person name="Overmann J."/>
            <person name="Amann R."/>
            <person name="Jetten M.S.M."/>
            <person name="Mascher T."/>
            <person name="Medema M.H."/>
            <person name="Devos D.P."/>
            <person name="Kaster A.-K."/>
            <person name="Ovreas L."/>
            <person name="Rohde M."/>
            <person name="Galperin M.Y."/>
            <person name="Jogler C."/>
        </authorList>
    </citation>
    <scope>NUCLEOTIDE SEQUENCE [LARGE SCALE GENOMIC DNA]</scope>
    <source>
        <strain evidence="3">Pan97</strain>
    </source>
</reference>
<dbReference type="KEGG" id="bvo:Pan97_38750"/>
<accession>A0A518CC67</accession>
<feature type="transmembrane region" description="Helical" evidence="1">
    <location>
        <begin position="250"/>
        <end position="273"/>
    </location>
</feature>
<feature type="transmembrane region" description="Helical" evidence="1">
    <location>
        <begin position="227"/>
        <end position="244"/>
    </location>
</feature>
<dbReference type="AlphaFoldDB" id="A0A518CC67"/>
<dbReference type="EMBL" id="CP036289">
    <property type="protein sequence ID" value="QDU76818.1"/>
    <property type="molecule type" value="Genomic_DNA"/>
</dbReference>
<keyword evidence="1" id="KW-0812">Transmembrane</keyword>
<feature type="transmembrane region" description="Helical" evidence="1">
    <location>
        <begin position="322"/>
        <end position="338"/>
    </location>
</feature>
<evidence type="ECO:0000313" key="3">
    <source>
        <dbReference type="Proteomes" id="UP000318626"/>
    </source>
</evidence>
<feature type="transmembrane region" description="Helical" evidence="1">
    <location>
        <begin position="294"/>
        <end position="316"/>
    </location>
</feature>
<keyword evidence="1" id="KW-1133">Transmembrane helix</keyword>
<keyword evidence="1" id="KW-0472">Membrane</keyword>
<feature type="transmembrane region" description="Helical" evidence="1">
    <location>
        <begin position="43"/>
        <end position="63"/>
    </location>
</feature>
<feature type="transmembrane region" description="Helical" evidence="1">
    <location>
        <begin position="106"/>
        <end position="133"/>
    </location>
</feature>
<feature type="transmembrane region" description="Helical" evidence="1">
    <location>
        <begin position="196"/>
        <end position="215"/>
    </location>
</feature>
<evidence type="ECO:0000313" key="2">
    <source>
        <dbReference type="EMBL" id="QDU76818.1"/>
    </source>
</evidence>
<dbReference type="OrthoDB" id="7055466at2"/>
<organism evidence="2 3">
    <name type="scientific">Bremerella volcania</name>
    <dbReference type="NCBI Taxonomy" id="2527984"/>
    <lineage>
        <taxon>Bacteria</taxon>
        <taxon>Pseudomonadati</taxon>
        <taxon>Planctomycetota</taxon>
        <taxon>Planctomycetia</taxon>
        <taxon>Pirellulales</taxon>
        <taxon>Pirellulaceae</taxon>
        <taxon>Bremerella</taxon>
    </lineage>
</organism>
<dbReference type="RefSeq" id="WP_144975233.1">
    <property type="nucleotide sequence ID" value="NZ_CP036289.1"/>
</dbReference>